<gene>
    <name evidence="10" type="ORF">A4H34_06920</name>
</gene>
<evidence type="ECO:0000256" key="6">
    <source>
        <dbReference type="ARBA" id="ARBA00022840"/>
    </source>
</evidence>
<keyword evidence="4 7" id="KW-0547">Nucleotide-binding</keyword>
<evidence type="ECO:0000256" key="1">
    <source>
        <dbReference type="ARBA" id="ARBA00012513"/>
    </source>
</evidence>
<protein>
    <recommendedName>
        <fullName evidence="1">non-specific serine/threonine protein kinase</fullName>
        <ecNumber evidence="1">2.7.11.1</ecNumber>
    </recommendedName>
</protein>
<dbReference type="OrthoDB" id="9762169at2"/>
<evidence type="ECO:0000256" key="7">
    <source>
        <dbReference type="PROSITE-ProRule" id="PRU10141"/>
    </source>
</evidence>
<dbReference type="PANTHER" id="PTHR43289">
    <property type="entry name" value="MITOGEN-ACTIVATED PROTEIN KINASE KINASE KINASE 20-RELATED"/>
    <property type="match status" value="1"/>
</dbReference>
<dbReference type="Proteomes" id="UP000078368">
    <property type="component" value="Unassembled WGS sequence"/>
</dbReference>
<keyword evidence="11" id="KW-1185">Reference proteome</keyword>
<dbReference type="EC" id="2.7.11.1" evidence="1"/>
<keyword evidence="3" id="KW-0808">Transferase</keyword>
<dbReference type="PROSITE" id="PS00108">
    <property type="entry name" value="PROTEIN_KINASE_ST"/>
    <property type="match status" value="1"/>
</dbReference>
<dbReference type="GO" id="GO:0005524">
    <property type="term" value="F:ATP binding"/>
    <property type="evidence" value="ECO:0007669"/>
    <property type="project" value="UniProtKB-UniRule"/>
</dbReference>
<sequence length="579" mass="61786">MDTGNALDNTQVWAQHVVRWGTATSGDAVASGDGLIAQMPVFIVTDPHSDVLLAREISWMIVDAFSALRAAHPDGPLVRHVHDLWRDITRGIARRVAEATILKNGGGIGDVDDVRLAGLIATRIEDRPTWIAVSSGGMGIVTVDEKGAAEPLPQFDDVGYDLPGDLWTIPMEAGQRFVVATERVRAKLTGNQALVALGQLKRAERAASTVLSQSVAGAGTAADQAILVIDVLTPEDEAALASPPTLEGEAEPESDLPASQLSGSWGLEALGIDHSVRPRAPRRSHTAPPVLDDFHFVSYLGSGGFSDVYLYEEQLPKRLVAIKVLSRTALGEGDSSQFRDEVDLMAQLSGHPSVVEIHDANVAESGQPYVVMQYCPMPSLAERLANGPLPIEDALKMGVQVASAVHTAHVMGIVHHDLKPANVLYSQFGRPLLGDFGIATLVGATNQDVMGASLPWAAPEVLLNQQADARADVYSLAATVYTALSGHAPFATDDALTRREYITHMFATQLAPLGLGEGQPQQADAPDNADAFERLDEVLMAAMEREVGKRTATAVEFGRQLQEIQAALGHQPTDLEVPE</sequence>
<dbReference type="EMBL" id="LVZK01000001">
    <property type="protein sequence ID" value="OAP86835.1"/>
    <property type="molecule type" value="Genomic_DNA"/>
</dbReference>
<dbReference type="InterPro" id="IPR000719">
    <property type="entry name" value="Prot_kinase_dom"/>
</dbReference>
<dbReference type="AlphaFoldDB" id="A0A179B633"/>
<dbReference type="SUPFAM" id="SSF56112">
    <property type="entry name" value="Protein kinase-like (PK-like)"/>
    <property type="match status" value="1"/>
</dbReference>
<dbReference type="InterPro" id="IPR008271">
    <property type="entry name" value="Ser/Thr_kinase_AS"/>
</dbReference>
<keyword evidence="2" id="KW-0723">Serine/threonine-protein kinase</keyword>
<dbReference type="SMART" id="SM00220">
    <property type="entry name" value="S_TKc"/>
    <property type="match status" value="1"/>
</dbReference>
<dbReference type="Gene3D" id="1.10.510.10">
    <property type="entry name" value="Transferase(Phosphotransferase) domain 1"/>
    <property type="match status" value="1"/>
</dbReference>
<dbReference type="Pfam" id="PF00069">
    <property type="entry name" value="Pkinase"/>
    <property type="match status" value="1"/>
</dbReference>
<organism evidence="10 11">
    <name type="scientific">Peptidiphaga gingivicola</name>
    <dbReference type="NCBI Taxonomy" id="2741497"/>
    <lineage>
        <taxon>Bacteria</taxon>
        <taxon>Bacillati</taxon>
        <taxon>Actinomycetota</taxon>
        <taxon>Actinomycetes</taxon>
        <taxon>Actinomycetales</taxon>
        <taxon>Actinomycetaceae</taxon>
        <taxon>Peptidiphaga</taxon>
    </lineage>
</organism>
<feature type="region of interest" description="Disordered" evidence="8">
    <location>
        <begin position="239"/>
        <end position="259"/>
    </location>
</feature>
<dbReference type="GO" id="GO:0004674">
    <property type="term" value="F:protein serine/threonine kinase activity"/>
    <property type="evidence" value="ECO:0007669"/>
    <property type="project" value="UniProtKB-KW"/>
</dbReference>
<dbReference type="PROSITE" id="PS50011">
    <property type="entry name" value="PROTEIN_KINASE_DOM"/>
    <property type="match status" value="1"/>
</dbReference>
<feature type="binding site" evidence="7">
    <location>
        <position position="323"/>
    </location>
    <ligand>
        <name>ATP</name>
        <dbReference type="ChEBI" id="CHEBI:30616"/>
    </ligand>
</feature>
<evidence type="ECO:0000313" key="10">
    <source>
        <dbReference type="EMBL" id="OAP86835.1"/>
    </source>
</evidence>
<evidence type="ECO:0000256" key="3">
    <source>
        <dbReference type="ARBA" id="ARBA00022679"/>
    </source>
</evidence>
<evidence type="ECO:0000259" key="9">
    <source>
        <dbReference type="PROSITE" id="PS50011"/>
    </source>
</evidence>
<dbReference type="STRING" id="1823756.A4H34_06920"/>
<proteinExistence type="predicted"/>
<dbReference type="InterPro" id="IPR011009">
    <property type="entry name" value="Kinase-like_dom_sf"/>
</dbReference>
<dbReference type="PANTHER" id="PTHR43289:SF6">
    <property type="entry name" value="SERINE_THREONINE-PROTEIN KINASE NEKL-3"/>
    <property type="match status" value="1"/>
</dbReference>
<comment type="caution">
    <text evidence="10">The sequence shown here is derived from an EMBL/GenBank/DDBJ whole genome shotgun (WGS) entry which is preliminary data.</text>
</comment>
<keyword evidence="6 7" id="KW-0067">ATP-binding</keyword>
<name>A0A179B633_9ACTO</name>
<evidence type="ECO:0000256" key="4">
    <source>
        <dbReference type="ARBA" id="ARBA00022741"/>
    </source>
</evidence>
<dbReference type="CDD" id="cd14014">
    <property type="entry name" value="STKc_PknB_like"/>
    <property type="match status" value="1"/>
</dbReference>
<dbReference type="InterPro" id="IPR017441">
    <property type="entry name" value="Protein_kinase_ATP_BS"/>
</dbReference>
<feature type="domain" description="Protein kinase" evidence="9">
    <location>
        <begin position="294"/>
        <end position="568"/>
    </location>
</feature>
<keyword evidence="5" id="KW-0418">Kinase</keyword>
<dbReference type="RefSeq" id="WP_064231484.1">
    <property type="nucleotide sequence ID" value="NZ_LVZK01000001.1"/>
</dbReference>
<evidence type="ECO:0000256" key="2">
    <source>
        <dbReference type="ARBA" id="ARBA00022527"/>
    </source>
</evidence>
<evidence type="ECO:0000313" key="11">
    <source>
        <dbReference type="Proteomes" id="UP000078368"/>
    </source>
</evidence>
<evidence type="ECO:0000256" key="8">
    <source>
        <dbReference type="SAM" id="MobiDB-lite"/>
    </source>
</evidence>
<evidence type="ECO:0000256" key="5">
    <source>
        <dbReference type="ARBA" id="ARBA00022777"/>
    </source>
</evidence>
<dbReference type="PROSITE" id="PS00107">
    <property type="entry name" value="PROTEIN_KINASE_ATP"/>
    <property type="match status" value="1"/>
</dbReference>
<accession>A0A179B633</accession>
<reference evidence="10 11" key="1">
    <citation type="submission" date="2016-04" db="EMBL/GenBank/DDBJ databases">
        <title>Peptidophaga gingivicola gen. nov., sp. nov., isolated from human subgingival plaque.</title>
        <authorList>
            <person name="Beall C.J."/>
            <person name="Mokrzan E.M."/>
            <person name="Griffen A.L."/>
            <person name="Leys E.J."/>
        </authorList>
    </citation>
    <scope>NUCLEOTIDE SEQUENCE [LARGE SCALE GENOMIC DNA]</scope>
    <source>
        <strain evidence="10 11">BA112</strain>
    </source>
</reference>